<dbReference type="InterPro" id="IPR036249">
    <property type="entry name" value="Thioredoxin-like_sf"/>
</dbReference>
<sequence>LGYFLKIMVGMASCGIASGAKVVLNALSEEVEKLKLDAVITKTGCIGSCYKEPLVDVLQNGWPRITYENMNAEKAKELVRIVSEHGIKNEWVLAKIEEEEYVINNEVFRYSGNGAPKEIEIIPSYRDLDFFKKQQKIVMRNCGFIDPGSIEEYIARGGYLALHKVLTEMKPEEVIEEITQSGLRGRGGAGFPTGIKWKFARNAKGDTKYVICNADEGDPGAYMDRSVLEGDPHSIIEGMIIGGYAIGAGTG</sequence>
<evidence type="ECO:0000256" key="3">
    <source>
        <dbReference type="ARBA" id="ARBA00023004"/>
    </source>
</evidence>
<dbReference type="InterPro" id="IPR011538">
    <property type="entry name" value="Nuo51_FMN-bd"/>
</dbReference>
<dbReference type="InterPro" id="IPR037225">
    <property type="entry name" value="Nuo51_FMN-bd_sf"/>
</dbReference>
<evidence type="ECO:0000313" key="6">
    <source>
        <dbReference type="EMBL" id="GAI32754.1"/>
    </source>
</evidence>
<proteinExistence type="predicted"/>
<dbReference type="SUPFAM" id="SSF142019">
    <property type="entry name" value="Nqo1 FMN-binding domain-like"/>
    <property type="match status" value="1"/>
</dbReference>
<dbReference type="Gene3D" id="6.10.250.1450">
    <property type="match status" value="1"/>
</dbReference>
<dbReference type="CDD" id="cd02980">
    <property type="entry name" value="TRX_Fd_family"/>
    <property type="match status" value="1"/>
</dbReference>
<organism evidence="6">
    <name type="scientific">marine sediment metagenome</name>
    <dbReference type="NCBI Taxonomy" id="412755"/>
    <lineage>
        <taxon>unclassified sequences</taxon>
        <taxon>metagenomes</taxon>
        <taxon>ecological metagenomes</taxon>
    </lineage>
</organism>
<dbReference type="Gene3D" id="3.40.30.10">
    <property type="entry name" value="Glutaredoxin"/>
    <property type="match status" value="1"/>
</dbReference>
<feature type="domain" description="NADH-ubiquinone oxidoreductase 51kDa subunit FMN-binding" evidence="5">
    <location>
        <begin position="178"/>
        <end position="249"/>
    </location>
</feature>
<feature type="non-terminal residue" evidence="6">
    <location>
        <position position="251"/>
    </location>
</feature>
<keyword evidence="1" id="KW-0004">4Fe-4S</keyword>
<dbReference type="GO" id="GO:0046872">
    <property type="term" value="F:metal ion binding"/>
    <property type="evidence" value="ECO:0007669"/>
    <property type="project" value="UniProtKB-KW"/>
</dbReference>
<dbReference type="Pfam" id="PF01512">
    <property type="entry name" value="Complex1_51K"/>
    <property type="match status" value="1"/>
</dbReference>
<keyword evidence="2" id="KW-0479">Metal-binding</keyword>
<reference evidence="6" key="1">
    <citation type="journal article" date="2014" name="Front. Microbiol.">
        <title>High frequency of phylogenetically diverse reductive dehalogenase-homologous genes in deep subseafloor sedimentary metagenomes.</title>
        <authorList>
            <person name="Kawai M."/>
            <person name="Futagami T."/>
            <person name="Toyoda A."/>
            <person name="Takaki Y."/>
            <person name="Nishi S."/>
            <person name="Hori S."/>
            <person name="Arai W."/>
            <person name="Tsubouchi T."/>
            <person name="Morono Y."/>
            <person name="Uchiyama I."/>
            <person name="Ito T."/>
            <person name="Fujiyama A."/>
            <person name="Inagaki F."/>
            <person name="Takami H."/>
        </authorList>
    </citation>
    <scope>NUCLEOTIDE SEQUENCE</scope>
    <source>
        <strain evidence="6">Expedition CK06-06</strain>
    </source>
</reference>
<dbReference type="AlphaFoldDB" id="X1PPE3"/>
<evidence type="ECO:0000259" key="5">
    <source>
        <dbReference type="Pfam" id="PF01512"/>
    </source>
</evidence>
<dbReference type="EMBL" id="BARV01032186">
    <property type="protein sequence ID" value="GAI32754.1"/>
    <property type="molecule type" value="Genomic_DNA"/>
</dbReference>
<keyword evidence="4" id="KW-0411">Iron-sulfur</keyword>
<name>X1PPE3_9ZZZZ</name>
<keyword evidence="3" id="KW-0408">Iron</keyword>
<feature type="non-terminal residue" evidence="6">
    <location>
        <position position="1"/>
    </location>
</feature>
<dbReference type="PANTHER" id="PTHR43578">
    <property type="entry name" value="NADH-QUINONE OXIDOREDUCTASE SUBUNIT F"/>
    <property type="match status" value="1"/>
</dbReference>
<dbReference type="GO" id="GO:0051539">
    <property type="term" value="F:4 iron, 4 sulfur cluster binding"/>
    <property type="evidence" value="ECO:0007669"/>
    <property type="project" value="UniProtKB-KW"/>
</dbReference>
<gene>
    <name evidence="6" type="ORF">S06H3_50790</name>
</gene>
<dbReference type="Gene3D" id="3.40.50.11540">
    <property type="entry name" value="NADH-ubiquinone oxidoreductase 51kDa subunit"/>
    <property type="match status" value="1"/>
</dbReference>
<dbReference type="SUPFAM" id="SSF52833">
    <property type="entry name" value="Thioredoxin-like"/>
    <property type="match status" value="1"/>
</dbReference>
<evidence type="ECO:0000256" key="4">
    <source>
        <dbReference type="ARBA" id="ARBA00023014"/>
    </source>
</evidence>
<protein>
    <recommendedName>
        <fullName evidence="5">NADH-ubiquinone oxidoreductase 51kDa subunit FMN-binding domain-containing protein</fullName>
    </recommendedName>
</protein>
<comment type="caution">
    <text evidence="6">The sequence shown here is derived from an EMBL/GenBank/DDBJ whole genome shotgun (WGS) entry which is preliminary data.</text>
</comment>
<evidence type="ECO:0000256" key="1">
    <source>
        <dbReference type="ARBA" id="ARBA00022485"/>
    </source>
</evidence>
<accession>X1PPE3</accession>
<evidence type="ECO:0000256" key="2">
    <source>
        <dbReference type="ARBA" id="ARBA00022723"/>
    </source>
</evidence>
<dbReference type="PANTHER" id="PTHR43578:SF3">
    <property type="entry name" value="NADH-QUINONE OXIDOREDUCTASE SUBUNIT F"/>
    <property type="match status" value="1"/>
</dbReference>